<evidence type="ECO:0000256" key="2">
    <source>
        <dbReference type="ARBA" id="ARBA00005947"/>
    </source>
</evidence>
<dbReference type="PANTHER" id="PTHR10625:SF17">
    <property type="entry name" value="HISTONE DEACETYLASE 8"/>
    <property type="match status" value="1"/>
</dbReference>
<dbReference type="PANTHER" id="PTHR10625">
    <property type="entry name" value="HISTONE DEACETYLASE HDAC1-RELATED"/>
    <property type="match status" value="1"/>
</dbReference>
<dbReference type="CDD" id="cd10001">
    <property type="entry name" value="HDAC_classII_APAH"/>
    <property type="match status" value="1"/>
</dbReference>
<evidence type="ECO:0000313" key="7">
    <source>
        <dbReference type="EMBL" id="MCV3214142.1"/>
    </source>
</evidence>
<organism evidence="7 8">
    <name type="scientific">Plectonema radiosum NIES-515</name>
    <dbReference type="NCBI Taxonomy" id="2986073"/>
    <lineage>
        <taxon>Bacteria</taxon>
        <taxon>Bacillati</taxon>
        <taxon>Cyanobacteriota</taxon>
        <taxon>Cyanophyceae</taxon>
        <taxon>Oscillatoriophycideae</taxon>
        <taxon>Oscillatoriales</taxon>
        <taxon>Microcoleaceae</taxon>
        <taxon>Plectonema</taxon>
    </lineage>
</organism>
<dbReference type="InterPro" id="IPR000286">
    <property type="entry name" value="HDACs"/>
</dbReference>
<dbReference type="InterPro" id="IPR023696">
    <property type="entry name" value="Ureohydrolase_dom_sf"/>
</dbReference>
<evidence type="ECO:0000256" key="4">
    <source>
        <dbReference type="ARBA" id="ARBA00022801"/>
    </source>
</evidence>
<proteinExistence type="inferred from homology"/>
<dbReference type="PRINTS" id="PR01270">
    <property type="entry name" value="HDASUPER"/>
</dbReference>
<keyword evidence="3" id="KW-0479">Metal-binding</keyword>
<accession>A0ABT3AYD6</accession>
<gene>
    <name evidence="7" type="ORF">OGM63_11575</name>
</gene>
<comment type="cofactor">
    <cofactor evidence="1">
        <name>Zn(2+)</name>
        <dbReference type="ChEBI" id="CHEBI:29105"/>
    </cofactor>
</comment>
<dbReference type="EMBL" id="JAOWRF010000173">
    <property type="protein sequence ID" value="MCV3214142.1"/>
    <property type="molecule type" value="Genomic_DNA"/>
</dbReference>
<dbReference type="Proteomes" id="UP001526143">
    <property type="component" value="Unassembled WGS sequence"/>
</dbReference>
<evidence type="ECO:0000313" key="8">
    <source>
        <dbReference type="Proteomes" id="UP001526143"/>
    </source>
</evidence>
<evidence type="ECO:0000256" key="1">
    <source>
        <dbReference type="ARBA" id="ARBA00001947"/>
    </source>
</evidence>
<dbReference type="Pfam" id="PF00850">
    <property type="entry name" value="Hist_deacetyl"/>
    <property type="match status" value="1"/>
</dbReference>
<keyword evidence="4" id="KW-0378">Hydrolase</keyword>
<evidence type="ECO:0000259" key="6">
    <source>
        <dbReference type="Pfam" id="PF00850"/>
    </source>
</evidence>
<protein>
    <submittedName>
        <fullName evidence="7">Histone deacetylase family protein</fullName>
    </submittedName>
</protein>
<reference evidence="7 8" key="1">
    <citation type="submission" date="2022-10" db="EMBL/GenBank/DDBJ databases">
        <title>Identification of biosynthetic pathway for the production of the potent trypsin inhibitor radiosumin.</title>
        <authorList>
            <person name="Fewer D.P."/>
            <person name="Delbaje E."/>
            <person name="Ouyang X."/>
            <person name="Agostino P.D."/>
            <person name="Wahlsten M."/>
            <person name="Jokela J."/>
            <person name="Permi P."/>
            <person name="Haapaniemi E."/>
            <person name="Koistinen H."/>
        </authorList>
    </citation>
    <scope>NUCLEOTIDE SEQUENCE [LARGE SCALE GENOMIC DNA]</scope>
    <source>
        <strain evidence="7 8">NIES-515</strain>
    </source>
</reference>
<comment type="caution">
    <text evidence="7">The sequence shown here is derived from an EMBL/GenBank/DDBJ whole genome shotgun (WGS) entry which is preliminary data.</text>
</comment>
<sequence>MKAILSPYFDAPGPAKFLRRGRFVEHPDVAQRGNQIRVGLEMAGCEIVFASSQPELRKLIIAVHDTAYVEYLESAWSNWSKMPDASTEIFPNISPNRHIAQFNENPVALAGWYIADCAAPIGEYTWRNALLSVSAVIQGASCLRAGEFAIYALCRPSGHHACQDRAMGMCFLNNAAIAAQELHQQFAKVAILDIDMHHGNGTQQIFYQHSDFLTISIHGNPANFYPFYTGFENECGSDEGEECNLNIPLPPGTNEASYIQALEKAIDVISSFKAEALVVATGFDTFKSDPLGCFSLESTSYNEIGRKIKSLSLPTLFVQEGGYFVEALSENVRQLVAGFESV</sequence>
<dbReference type="InterPro" id="IPR037138">
    <property type="entry name" value="His_deacetylse_dom_sf"/>
</dbReference>
<keyword evidence="8" id="KW-1185">Reference proteome</keyword>
<name>A0ABT3AYD6_9CYAN</name>
<dbReference type="SUPFAM" id="SSF52768">
    <property type="entry name" value="Arginase/deacetylase"/>
    <property type="match status" value="1"/>
</dbReference>
<comment type="similarity">
    <text evidence="2">Belongs to the histone deacetylase family.</text>
</comment>
<feature type="domain" description="Histone deacetylase" evidence="6">
    <location>
        <begin position="26"/>
        <end position="337"/>
    </location>
</feature>
<keyword evidence="5" id="KW-0862">Zinc</keyword>
<dbReference type="InterPro" id="IPR023801">
    <property type="entry name" value="His_deacetylse_dom"/>
</dbReference>
<dbReference type="RefSeq" id="WP_263745695.1">
    <property type="nucleotide sequence ID" value="NZ_JAOWRF010000173.1"/>
</dbReference>
<evidence type="ECO:0000256" key="5">
    <source>
        <dbReference type="ARBA" id="ARBA00022833"/>
    </source>
</evidence>
<dbReference type="Gene3D" id="3.40.800.20">
    <property type="entry name" value="Histone deacetylase domain"/>
    <property type="match status" value="1"/>
</dbReference>
<evidence type="ECO:0000256" key="3">
    <source>
        <dbReference type="ARBA" id="ARBA00022723"/>
    </source>
</evidence>